<dbReference type="HOGENOM" id="CLU_018012_5_1_1"/>
<comment type="cofactor">
    <cofactor evidence="1 6">
        <name>heme</name>
        <dbReference type="ChEBI" id="CHEBI:30413"/>
    </cofactor>
</comment>
<dbReference type="OrthoDB" id="3366823at2759"/>
<dbReference type="InterPro" id="IPR001128">
    <property type="entry name" value="Cyt_P450"/>
</dbReference>
<reference evidence="8" key="2">
    <citation type="submission" date="2015-01" db="EMBL/GenBank/DDBJ databases">
        <title>Evolutionary Origins and Diversification of the Mycorrhizal Mutualists.</title>
        <authorList>
            <consortium name="DOE Joint Genome Institute"/>
            <consortium name="Mycorrhizal Genomics Consortium"/>
            <person name="Kohler A."/>
            <person name="Kuo A."/>
            <person name="Nagy L.G."/>
            <person name="Floudas D."/>
            <person name="Copeland A."/>
            <person name="Barry K.W."/>
            <person name="Cichocki N."/>
            <person name="Veneault-Fourrey C."/>
            <person name="LaButti K."/>
            <person name="Lindquist E.A."/>
            <person name="Lipzen A."/>
            <person name="Lundell T."/>
            <person name="Morin E."/>
            <person name="Murat C."/>
            <person name="Riley R."/>
            <person name="Ohm R."/>
            <person name="Sun H."/>
            <person name="Tunlid A."/>
            <person name="Henrissat B."/>
            <person name="Grigoriev I.V."/>
            <person name="Hibbett D.S."/>
            <person name="Martin F."/>
        </authorList>
    </citation>
    <scope>NUCLEOTIDE SEQUENCE [LARGE SCALE GENOMIC DNA]</scope>
    <source>
        <strain evidence="8">MUT 4182</strain>
    </source>
</reference>
<gene>
    <name evidence="7" type="ORF">M407DRAFT_246398</name>
</gene>
<dbReference type="GO" id="GO:0005506">
    <property type="term" value="F:iron ion binding"/>
    <property type="evidence" value="ECO:0007669"/>
    <property type="project" value="InterPro"/>
</dbReference>
<evidence type="ECO:0008006" key="9">
    <source>
        <dbReference type="Google" id="ProtNLM"/>
    </source>
</evidence>
<evidence type="ECO:0000256" key="6">
    <source>
        <dbReference type="PIRSR" id="PIRSR602403-1"/>
    </source>
</evidence>
<evidence type="ECO:0000256" key="2">
    <source>
        <dbReference type="ARBA" id="ARBA00010617"/>
    </source>
</evidence>
<evidence type="ECO:0000313" key="8">
    <source>
        <dbReference type="Proteomes" id="UP000054248"/>
    </source>
</evidence>
<comment type="similarity">
    <text evidence="2">Belongs to the cytochrome P450 family.</text>
</comment>
<reference evidence="7 8" key="1">
    <citation type="submission" date="2014-04" db="EMBL/GenBank/DDBJ databases">
        <authorList>
            <consortium name="DOE Joint Genome Institute"/>
            <person name="Kuo A."/>
            <person name="Girlanda M."/>
            <person name="Perotto S."/>
            <person name="Kohler A."/>
            <person name="Nagy L.G."/>
            <person name="Floudas D."/>
            <person name="Copeland A."/>
            <person name="Barry K.W."/>
            <person name="Cichocki N."/>
            <person name="Veneault-Fourrey C."/>
            <person name="LaButti K."/>
            <person name="Lindquist E.A."/>
            <person name="Lipzen A."/>
            <person name="Lundell T."/>
            <person name="Morin E."/>
            <person name="Murat C."/>
            <person name="Sun H."/>
            <person name="Tunlid A."/>
            <person name="Henrissat B."/>
            <person name="Grigoriev I.V."/>
            <person name="Hibbett D.S."/>
            <person name="Martin F."/>
            <person name="Nordberg H.P."/>
            <person name="Cantor M.N."/>
            <person name="Hua S.X."/>
        </authorList>
    </citation>
    <scope>NUCLEOTIDE SEQUENCE [LARGE SCALE GENOMIC DNA]</scope>
    <source>
        <strain evidence="7 8">MUT 4182</strain>
    </source>
</reference>
<dbReference type="InterPro" id="IPR002403">
    <property type="entry name" value="Cyt_P450_E_grp-IV"/>
</dbReference>
<evidence type="ECO:0000256" key="3">
    <source>
        <dbReference type="ARBA" id="ARBA00022617"/>
    </source>
</evidence>
<dbReference type="STRING" id="1051891.A0A0C3KBB2"/>
<protein>
    <recommendedName>
        <fullName evidence="9">Cytochrome P450</fullName>
    </recommendedName>
</protein>
<dbReference type="Pfam" id="PF00067">
    <property type="entry name" value="p450"/>
    <property type="match status" value="1"/>
</dbReference>
<proteinExistence type="inferred from homology"/>
<evidence type="ECO:0000256" key="4">
    <source>
        <dbReference type="ARBA" id="ARBA00022723"/>
    </source>
</evidence>
<dbReference type="SUPFAM" id="SSF48264">
    <property type="entry name" value="Cytochrome P450"/>
    <property type="match status" value="1"/>
</dbReference>
<dbReference type="GO" id="GO:0008395">
    <property type="term" value="F:steroid hydroxylase activity"/>
    <property type="evidence" value="ECO:0007669"/>
    <property type="project" value="TreeGrafter"/>
</dbReference>
<dbReference type="GO" id="GO:0020037">
    <property type="term" value="F:heme binding"/>
    <property type="evidence" value="ECO:0007669"/>
    <property type="project" value="InterPro"/>
</dbReference>
<evidence type="ECO:0000256" key="1">
    <source>
        <dbReference type="ARBA" id="ARBA00001971"/>
    </source>
</evidence>
<dbReference type="GO" id="GO:0016705">
    <property type="term" value="F:oxidoreductase activity, acting on paired donors, with incorporation or reduction of molecular oxygen"/>
    <property type="evidence" value="ECO:0007669"/>
    <property type="project" value="InterPro"/>
</dbReference>
<keyword evidence="8" id="KW-1185">Reference proteome</keyword>
<dbReference type="InterPro" id="IPR036396">
    <property type="entry name" value="Cyt_P450_sf"/>
</dbReference>
<name>A0A0C3KBB2_9AGAM</name>
<dbReference type="Gene3D" id="1.10.630.10">
    <property type="entry name" value="Cytochrome P450"/>
    <property type="match status" value="1"/>
</dbReference>
<feature type="binding site" description="axial binding residue" evidence="6">
    <location>
        <position position="446"/>
    </location>
    <ligand>
        <name>heme</name>
        <dbReference type="ChEBI" id="CHEBI:30413"/>
    </ligand>
    <ligandPart>
        <name>Fe</name>
        <dbReference type="ChEBI" id="CHEBI:18248"/>
    </ligandPart>
</feature>
<dbReference type="EMBL" id="KN823264">
    <property type="protein sequence ID" value="KIO18738.1"/>
    <property type="molecule type" value="Genomic_DNA"/>
</dbReference>
<dbReference type="Proteomes" id="UP000054248">
    <property type="component" value="Unassembled WGS sequence"/>
</dbReference>
<organism evidence="7 8">
    <name type="scientific">Tulasnella calospora MUT 4182</name>
    <dbReference type="NCBI Taxonomy" id="1051891"/>
    <lineage>
        <taxon>Eukaryota</taxon>
        <taxon>Fungi</taxon>
        <taxon>Dikarya</taxon>
        <taxon>Basidiomycota</taxon>
        <taxon>Agaricomycotina</taxon>
        <taxon>Agaricomycetes</taxon>
        <taxon>Cantharellales</taxon>
        <taxon>Tulasnellaceae</taxon>
        <taxon>Tulasnella</taxon>
    </lineage>
</organism>
<dbReference type="PANTHER" id="PTHR24304">
    <property type="entry name" value="CYTOCHROME P450 FAMILY 7"/>
    <property type="match status" value="1"/>
</dbReference>
<dbReference type="PANTHER" id="PTHR24304:SF2">
    <property type="entry name" value="24-HYDROXYCHOLESTEROL 7-ALPHA-HYDROXYLASE"/>
    <property type="match status" value="1"/>
</dbReference>
<evidence type="ECO:0000256" key="5">
    <source>
        <dbReference type="ARBA" id="ARBA00023004"/>
    </source>
</evidence>
<sequence>MSSFSATIARITESERWPKTPSEWALPVAAAVATGVALNYIIRPSEGYPGDRPPVVSSWIPWVGSSWEIEKDPDAFFRQAEKDFPGGIIGVNSAGHKFYFVTSSSLINQIYKQPKVYTLSPVQMGWAKAVFSLSDHALFGSLVFPERLAPHMDRSIAPKNMMGLIKSFETHLRQEVQTRAVPWQSVSLQDFVIKLSYVATGAAYFGPTFNAMGTWDAFKGFDEMVYKVALGYPSSFLRNFVRCREELINKFIAYLDKPHDASELIRGQEEIIRDVPFDKRDMGCMMLCAWWPMMANVPWGTLWVLLNQLQRPEGVQPLIEELAAAGKAWSASHPEFVGPYTLHLTEFFQSNPSLPLISSTISESLRYATDSYSMRSVVEEEVQLGPYTIKKGETLVCSTRSVHMDENEFEDVREYVPTRFMSDDGGAKGTEGNFKWMPFGGGVSICSGRHFANYHVKIFLATLLTNFKFSVDADKSQLPITVGNINRGFGLRRPKGDLSVKVTRA</sequence>
<evidence type="ECO:0000313" key="7">
    <source>
        <dbReference type="EMBL" id="KIO18738.1"/>
    </source>
</evidence>
<accession>A0A0C3KBB2</accession>
<dbReference type="InterPro" id="IPR050529">
    <property type="entry name" value="CYP450_sterol_14alpha_dmase"/>
</dbReference>
<keyword evidence="5 6" id="KW-0408">Iron</keyword>
<dbReference type="AlphaFoldDB" id="A0A0C3KBB2"/>
<keyword evidence="4 6" id="KW-0479">Metal-binding</keyword>
<keyword evidence="3 6" id="KW-0349">Heme</keyword>
<dbReference type="PRINTS" id="PR00465">
    <property type="entry name" value="EP450IV"/>
</dbReference>